<dbReference type="EMBL" id="HBUE01228929">
    <property type="protein sequence ID" value="CAG6543629.1"/>
    <property type="molecule type" value="Transcribed_RNA"/>
</dbReference>
<feature type="compositionally biased region" description="Basic residues" evidence="1">
    <location>
        <begin position="46"/>
        <end position="62"/>
    </location>
</feature>
<feature type="region of interest" description="Disordered" evidence="1">
    <location>
        <begin position="1"/>
        <end position="92"/>
    </location>
</feature>
<feature type="compositionally biased region" description="Low complexity" evidence="1">
    <location>
        <begin position="26"/>
        <end position="38"/>
    </location>
</feature>
<proteinExistence type="predicted"/>
<name>A0A8D8BEF5_CULPI</name>
<reference evidence="2" key="1">
    <citation type="submission" date="2021-05" db="EMBL/GenBank/DDBJ databases">
        <authorList>
            <person name="Alioto T."/>
            <person name="Alioto T."/>
            <person name="Gomez Garrido J."/>
        </authorList>
    </citation>
    <scope>NUCLEOTIDE SEQUENCE</scope>
</reference>
<dbReference type="EMBL" id="HBUE01073863">
    <property type="protein sequence ID" value="CAG6473957.1"/>
    <property type="molecule type" value="Transcribed_RNA"/>
</dbReference>
<dbReference type="EMBL" id="HBUE01335696">
    <property type="protein sequence ID" value="CAG6595755.1"/>
    <property type="molecule type" value="Transcribed_RNA"/>
</dbReference>
<sequence length="194" mass="22244">MTRSGPAWPALRRDHRPLRCTCKRPNSSNNFSNSSSSSRWPEKRPKGSRLMRATPRRNHRQSSSRASSRFAPTVASPGTTTPSASAVKRCSRGRRAVFRSRTNRWFRPIRHRSYRRRPQRPCTRSRRRLAPPVVAWIRPRSVASRCRRNCPNRRWAACCRCGDRAGAVPQGEVAADGVGVRRPSTRSWNRSCLR</sequence>
<accession>A0A8D8BEF5</accession>
<protein>
    <submittedName>
        <fullName evidence="2">(northern house mosquito) hypothetical protein</fullName>
    </submittedName>
</protein>
<evidence type="ECO:0000313" key="2">
    <source>
        <dbReference type="EMBL" id="CAG6473957.1"/>
    </source>
</evidence>
<feature type="compositionally biased region" description="Basic residues" evidence="1">
    <location>
        <begin position="13"/>
        <end position="22"/>
    </location>
</feature>
<organism evidence="2">
    <name type="scientific">Culex pipiens</name>
    <name type="common">House mosquito</name>
    <dbReference type="NCBI Taxonomy" id="7175"/>
    <lineage>
        <taxon>Eukaryota</taxon>
        <taxon>Metazoa</taxon>
        <taxon>Ecdysozoa</taxon>
        <taxon>Arthropoda</taxon>
        <taxon>Hexapoda</taxon>
        <taxon>Insecta</taxon>
        <taxon>Pterygota</taxon>
        <taxon>Neoptera</taxon>
        <taxon>Endopterygota</taxon>
        <taxon>Diptera</taxon>
        <taxon>Nematocera</taxon>
        <taxon>Culicoidea</taxon>
        <taxon>Culicidae</taxon>
        <taxon>Culicinae</taxon>
        <taxon>Culicini</taxon>
        <taxon>Culex</taxon>
        <taxon>Culex</taxon>
    </lineage>
</organism>
<evidence type="ECO:0000256" key="1">
    <source>
        <dbReference type="SAM" id="MobiDB-lite"/>
    </source>
</evidence>
<dbReference type="AlphaFoldDB" id="A0A8D8BEF5"/>